<gene>
    <name evidence="13" type="ORF">A2310_04730</name>
</gene>
<dbReference type="GO" id="GO:0046933">
    <property type="term" value="F:proton-transporting ATP synthase activity, rotational mechanism"/>
    <property type="evidence" value="ECO:0007669"/>
    <property type="project" value="TreeGrafter"/>
</dbReference>
<dbReference type="NCBIfam" id="TIGR01131">
    <property type="entry name" value="ATP_synt_6_or_A"/>
    <property type="match status" value="1"/>
</dbReference>
<dbReference type="GO" id="GO:0005886">
    <property type="term" value="C:plasma membrane"/>
    <property type="evidence" value="ECO:0007669"/>
    <property type="project" value="UniProtKB-SubCell"/>
</dbReference>
<feature type="transmembrane region" description="Helical" evidence="12">
    <location>
        <begin position="31"/>
        <end position="54"/>
    </location>
</feature>
<dbReference type="SUPFAM" id="SSF81336">
    <property type="entry name" value="F1F0 ATP synthase subunit A"/>
    <property type="match status" value="1"/>
</dbReference>
<evidence type="ECO:0000313" key="14">
    <source>
        <dbReference type="Proteomes" id="UP000178417"/>
    </source>
</evidence>
<dbReference type="Gene3D" id="1.20.120.220">
    <property type="entry name" value="ATP synthase, F0 complex, subunit A"/>
    <property type="match status" value="1"/>
</dbReference>
<keyword evidence="10" id="KW-0066">ATP synthesis</keyword>
<protein>
    <recommendedName>
        <fullName evidence="11">ATP synthase subunit a</fullName>
    </recommendedName>
</protein>
<evidence type="ECO:0000256" key="3">
    <source>
        <dbReference type="ARBA" id="ARBA00022448"/>
    </source>
</evidence>
<dbReference type="PANTHER" id="PTHR42823">
    <property type="entry name" value="ATP SYNTHASE SUBUNIT A, CHLOROPLASTIC"/>
    <property type="match status" value="1"/>
</dbReference>
<keyword evidence="6 11" id="KW-0375">Hydrogen ion transport</keyword>
<keyword evidence="5 11" id="KW-0812">Transmembrane</keyword>
<accession>A0A1F4SWN2</accession>
<comment type="subcellular location">
    <subcellularLocation>
        <location evidence="11">Cell membrane</location>
        <topology evidence="11">Multi-pass membrane protein</topology>
    </subcellularLocation>
    <subcellularLocation>
        <location evidence="1">Membrane</location>
        <topology evidence="1">Multi-pass membrane protein</topology>
    </subcellularLocation>
</comment>
<reference evidence="13 14" key="1">
    <citation type="journal article" date="2016" name="Nat. Commun.">
        <title>Thousands of microbial genomes shed light on interconnected biogeochemical processes in an aquifer system.</title>
        <authorList>
            <person name="Anantharaman K."/>
            <person name="Brown C.T."/>
            <person name="Hug L.A."/>
            <person name="Sharon I."/>
            <person name="Castelle C.J."/>
            <person name="Probst A.J."/>
            <person name="Thomas B.C."/>
            <person name="Singh A."/>
            <person name="Wilkins M.J."/>
            <person name="Karaoz U."/>
            <person name="Brodie E.L."/>
            <person name="Williams K.H."/>
            <person name="Hubbard S.S."/>
            <person name="Banfield J.F."/>
        </authorList>
    </citation>
    <scope>NUCLEOTIDE SEQUENCE [LARGE SCALE GENOMIC DNA]</scope>
</reference>
<dbReference type="InterPro" id="IPR000568">
    <property type="entry name" value="ATP_synth_F0_asu"/>
</dbReference>
<dbReference type="PRINTS" id="PR00123">
    <property type="entry name" value="ATPASEA"/>
</dbReference>
<evidence type="ECO:0000256" key="9">
    <source>
        <dbReference type="ARBA" id="ARBA00023136"/>
    </source>
</evidence>
<dbReference type="AlphaFoldDB" id="A0A1F4SWN2"/>
<proteinExistence type="inferred from homology"/>
<keyword evidence="7 12" id="KW-1133">Transmembrane helix</keyword>
<dbReference type="InterPro" id="IPR045082">
    <property type="entry name" value="ATP_syn_F0_a_bact/chloroplast"/>
</dbReference>
<name>A0A1F4SWN2_UNCSA</name>
<sequence length="135" mass="15286">MNINFTATLALCIFLITQIVGIKQNGIKKYFLSFVPLDVPFWILIFIVPMEILSQLIRPFSLSIRLFANIFAGHAVTLTIIGLIFVFKSYWVLPGSLIGHVFISAFEVFVAFIQAFIFTFLSAFYIGSSLNLEEH</sequence>
<evidence type="ECO:0000256" key="5">
    <source>
        <dbReference type="ARBA" id="ARBA00022692"/>
    </source>
</evidence>
<evidence type="ECO:0000256" key="10">
    <source>
        <dbReference type="ARBA" id="ARBA00023310"/>
    </source>
</evidence>
<evidence type="ECO:0000256" key="12">
    <source>
        <dbReference type="SAM" id="Phobius"/>
    </source>
</evidence>
<dbReference type="Pfam" id="PF00119">
    <property type="entry name" value="ATP-synt_A"/>
    <property type="match status" value="1"/>
</dbReference>
<evidence type="ECO:0000256" key="11">
    <source>
        <dbReference type="RuleBase" id="RU000483"/>
    </source>
</evidence>
<dbReference type="STRING" id="1802579.A2310_04730"/>
<organism evidence="13 14">
    <name type="scientific">candidate division WOR-1 bacterium RIFOXYB2_FULL_37_13</name>
    <dbReference type="NCBI Taxonomy" id="1802579"/>
    <lineage>
        <taxon>Bacteria</taxon>
        <taxon>Bacillati</taxon>
        <taxon>Saganbacteria</taxon>
    </lineage>
</organism>
<comment type="caution">
    <text evidence="13">The sequence shown here is derived from an EMBL/GenBank/DDBJ whole genome shotgun (WGS) entry which is preliminary data.</text>
</comment>
<dbReference type="GO" id="GO:0042777">
    <property type="term" value="P:proton motive force-driven plasma membrane ATP synthesis"/>
    <property type="evidence" value="ECO:0007669"/>
    <property type="project" value="TreeGrafter"/>
</dbReference>
<feature type="transmembrane region" description="Helical" evidence="12">
    <location>
        <begin position="97"/>
        <end position="126"/>
    </location>
</feature>
<keyword evidence="8 11" id="KW-0406">Ion transport</keyword>
<dbReference type="CDD" id="cd00310">
    <property type="entry name" value="ATP-synt_Fo_a_6"/>
    <property type="match status" value="1"/>
</dbReference>
<dbReference type="GO" id="GO:0045259">
    <property type="term" value="C:proton-transporting ATP synthase complex"/>
    <property type="evidence" value="ECO:0007669"/>
    <property type="project" value="UniProtKB-KW"/>
</dbReference>
<comment type="similarity">
    <text evidence="2 11">Belongs to the ATPase A chain family.</text>
</comment>
<evidence type="ECO:0000313" key="13">
    <source>
        <dbReference type="EMBL" id="OGC24767.1"/>
    </source>
</evidence>
<keyword evidence="3 11" id="KW-0813">Transport</keyword>
<keyword evidence="9 12" id="KW-0472">Membrane</keyword>
<keyword evidence="4 11" id="KW-0138">CF(0)</keyword>
<dbReference type="InterPro" id="IPR035908">
    <property type="entry name" value="F0_ATP_A_sf"/>
</dbReference>
<dbReference type="InterPro" id="IPR023011">
    <property type="entry name" value="ATP_synth_F0_asu_AS"/>
</dbReference>
<feature type="transmembrane region" description="Helical" evidence="12">
    <location>
        <begin position="66"/>
        <end position="91"/>
    </location>
</feature>
<comment type="function">
    <text evidence="11">Key component of the proton channel; it plays a direct role in the translocation of protons across the membrane.</text>
</comment>
<dbReference type="EMBL" id="MEUB01000007">
    <property type="protein sequence ID" value="OGC24767.1"/>
    <property type="molecule type" value="Genomic_DNA"/>
</dbReference>
<evidence type="ECO:0000256" key="2">
    <source>
        <dbReference type="ARBA" id="ARBA00006810"/>
    </source>
</evidence>
<evidence type="ECO:0000256" key="8">
    <source>
        <dbReference type="ARBA" id="ARBA00023065"/>
    </source>
</evidence>
<dbReference type="PROSITE" id="PS00449">
    <property type="entry name" value="ATPASE_A"/>
    <property type="match status" value="1"/>
</dbReference>
<dbReference type="Proteomes" id="UP000178417">
    <property type="component" value="Unassembled WGS sequence"/>
</dbReference>
<evidence type="ECO:0000256" key="6">
    <source>
        <dbReference type="ARBA" id="ARBA00022781"/>
    </source>
</evidence>
<evidence type="ECO:0000256" key="7">
    <source>
        <dbReference type="ARBA" id="ARBA00022989"/>
    </source>
</evidence>
<evidence type="ECO:0000256" key="4">
    <source>
        <dbReference type="ARBA" id="ARBA00022547"/>
    </source>
</evidence>
<evidence type="ECO:0000256" key="1">
    <source>
        <dbReference type="ARBA" id="ARBA00004141"/>
    </source>
</evidence>
<dbReference type="PANTHER" id="PTHR42823:SF3">
    <property type="entry name" value="ATP SYNTHASE SUBUNIT A, CHLOROPLASTIC"/>
    <property type="match status" value="1"/>
</dbReference>